<feature type="transmembrane region" description="Helical" evidence="1">
    <location>
        <begin position="6"/>
        <end position="24"/>
    </location>
</feature>
<evidence type="ECO:0000256" key="1">
    <source>
        <dbReference type="SAM" id="Phobius"/>
    </source>
</evidence>
<gene>
    <name evidence="2" type="ORF">ACFO4N_13665</name>
</gene>
<dbReference type="Pfam" id="PF07441">
    <property type="entry name" value="BofA"/>
    <property type="match status" value="1"/>
</dbReference>
<proteinExistence type="predicted"/>
<keyword evidence="3" id="KW-1185">Reference proteome</keyword>
<dbReference type="NCBIfam" id="TIGR02862">
    <property type="entry name" value="spore_BofA"/>
    <property type="match status" value="1"/>
</dbReference>
<keyword evidence="1" id="KW-0812">Transmembrane</keyword>
<organism evidence="2 3">
    <name type="scientific">Camelliibacillus cellulosilyticus</name>
    <dbReference type="NCBI Taxonomy" id="2174486"/>
    <lineage>
        <taxon>Bacteria</taxon>
        <taxon>Bacillati</taxon>
        <taxon>Bacillota</taxon>
        <taxon>Bacilli</taxon>
        <taxon>Bacillales</taxon>
        <taxon>Sporolactobacillaceae</taxon>
        <taxon>Camelliibacillus</taxon>
    </lineage>
</organism>
<dbReference type="RefSeq" id="WP_376846851.1">
    <property type="nucleotide sequence ID" value="NZ_JBHSFW010000011.1"/>
</dbReference>
<reference evidence="3" key="1">
    <citation type="journal article" date="2019" name="Int. J. Syst. Evol. Microbiol.">
        <title>The Global Catalogue of Microorganisms (GCM) 10K type strain sequencing project: providing services to taxonomists for standard genome sequencing and annotation.</title>
        <authorList>
            <consortium name="The Broad Institute Genomics Platform"/>
            <consortium name="The Broad Institute Genome Sequencing Center for Infectious Disease"/>
            <person name="Wu L."/>
            <person name="Ma J."/>
        </authorList>
    </citation>
    <scope>NUCLEOTIDE SEQUENCE [LARGE SCALE GENOMIC DNA]</scope>
    <source>
        <strain evidence="3">CGMCC 1.16306</strain>
    </source>
</reference>
<feature type="transmembrane region" description="Helical" evidence="1">
    <location>
        <begin position="31"/>
        <end position="53"/>
    </location>
</feature>
<accession>A0ABV9GP08</accession>
<keyword evidence="1" id="KW-0472">Membrane</keyword>
<evidence type="ECO:0000313" key="2">
    <source>
        <dbReference type="EMBL" id="MFC4619757.1"/>
    </source>
</evidence>
<evidence type="ECO:0000313" key="3">
    <source>
        <dbReference type="Proteomes" id="UP001596022"/>
    </source>
</evidence>
<keyword evidence="1" id="KW-1133">Transmembrane helix</keyword>
<dbReference type="EMBL" id="JBHSFW010000011">
    <property type="protein sequence ID" value="MFC4619757.1"/>
    <property type="molecule type" value="Genomic_DNA"/>
</dbReference>
<feature type="transmembrane region" description="Helical" evidence="1">
    <location>
        <begin position="59"/>
        <end position="83"/>
    </location>
</feature>
<protein>
    <submittedName>
        <fullName evidence="2">Pro-sigmaK processing inhibitor BofA family protein</fullName>
    </submittedName>
</protein>
<dbReference type="Proteomes" id="UP001596022">
    <property type="component" value="Unassembled WGS sequence"/>
</dbReference>
<sequence length="85" mass="9086">MITISIFIAIVVVFLLIGTPFKPLRFVGQAVIKLLVGALFLFLLNTIGVYFGLRVPINAVTTVIAGFLGIPGVAALTIIKYVVLI</sequence>
<comment type="caution">
    <text evidence="2">The sequence shown here is derived from an EMBL/GenBank/DDBJ whole genome shotgun (WGS) entry which is preliminary data.</text>
</comment>
<name>A0ABV9GP08_9BACL</name>
<dbReference type="InterPro" id="IPR010001">
    <property type="entry name" value="BofA"/>
</dbReference>